<feature type="transmembrane region" description="Helical" evidence="1">
    <location>
        <begin position="44"/>
        <end position="61"/>
    </location>
</feature>
<gene>
    <name evidence="2" type="ORF">SAMN05192585_101117</name>
</gene>
<keyword evidence="1" id="KW-0472">Membrane</keyword>
<name>A0A1G9U8D8_9FIRM</name>
<proteinExistence type="predicted"/>
<dbReference type="STRING" id="258515.SAMN05192585_101117"/>
<organism evidence="2 3">
    <name type="scientific">Acetanaerobacterium elongatum</name>
    <dbReference type="NCBI Taxonomy" id="258515"/>
    <lineage>
        <taxon>Bacteria</taxon>
        <taxon>Bacillati</taxon>
        <taxon>Bacillota</taxon>
        <taxon>Clostridia</taxon>
        <taxon>Eubacteriales</taxon>
        <taxon>Oscillospiraceae</taxon>
        <taxon>Acetanaerobacterium</taxon>
    </lineage>
</organism>
<dbReference type="RefSeq" id="WP_092637424.1">
    <property type="nucleotide sequence ID" value="NZ_FNID01000001.1"/>
</dbReference>
<dbReference type="Proteomes" id="UP000199182">
    <property type="component" value="Unassembled WGS sequence"/>
</dbReference>
<sequence length="196" mass="21560">MDKLDIKEKIWGGIFGIIAVIASIGEMIANGISTATVLGAVKDVSGILVVIVVMVTVVRLVSTKKHSQSFEERLTSALTKWIDEHSNMIVRTSRMPKGHENDFGMSMTTDINRFYTNEILKSDSGSGVGRFMRLTEIDSSKYARNDVVIDFFLNAQTYCNVSDAGEAVNELLNVGHNLSSYMKGSFGNITIGELRK</sequence>
<evidence type="ECO:0000313" key="3">
    <source>
        <dbReference type="Proteomes" id="UP000199182"/>
    </source>
</evidence>
<dbReference type="AlphaFoldDB" id="A0A1G9U8D8"/>
<protein>
    <submittedName>
        <fullName evidence="2">Uncharacterized protein</fullName>
    </submittedName>
</protein>
<keyword evidence="3" id="KW-1185">Reference proteome</keyword>
<keyword evidence="1" id="KW-1133">Transmembrane helix</keyword>
<accession>A0A1G9U8D8</accession>
<keyword evidence="1" id="KW-0812">Transmembrane</keyword>
<feature type="transmembrane region" description="Helical" evidence="1">
    <location>
        <begin position="12"/>
        <end position="32"/>
    </location>
</feature>
<evidence type="ECO:0000256" key="1">
    <source>
        <dbReference type="SAM" id="Phobius"/>
    </source>
</evidence>
<reference evidence="2 3" key="1">
    <citation type="submission" date="2016-10" db="EMBL/GenBank/DDBJ databases">
        <authorList>
            <person name="de Groot N.N."/>
        </authorList>
    </citation>
    <scope>NUCLEOTIDE SEQUENCE [LARGE SCALE GENOMIC DNA]</scope>
    <source>
        <strain evidence="2 3">CGMCC 1.5012</strain>
    </source>
</reference>
<dbReference type="EMBL" id="FNID01000001">
    <property type="protein sequence ID" value="SDM56276.1"/>
    <property type="molecule type" value="Genomic_DNA"/>
</dbReference>
<evidence type="ECO:0000313" key="2">
    <source>
        <dbReference type="EMBL" id="SDM56276.1"/>
    </source>
</evidence>